<dbReference type="InterPro" id="IPR023393">
    <property type="entry name" value="START-like_dom_sf"/>
</dbReference>
<dbReference type="EMBL" id="CP012672">
    <property type="protein sequence ID" value="AUX38009.1"/>
    <property type="molecule type" value="Genomic_DNA"/>
</dbReference>
<name>A0A4P2R4K9_SORCE</name>
<evidence type="ECO:0000256" key="1">
    <source>
        <dbReference type="ARBA" id="ARBA00006817"/>
    </source>
</evidence>
<dbReference type="AlphaFoldDB" id="A0A4P2R4K9"/>
<dbReference type="SUPFAM" id="SSF55961">
    <property type="entry name" value="Bet v1-like"/>
    <property type="match status" value="1"/>
</dbReference>
<dbReference type="CDD" id="cd08891">
    <property type="entry name" value="SRPBCC_CalC"/>
    <property type="match status" value="1"/>
</dbReference>
<protein>
    <submittedName>
        <fullName evidence="3">ATPase</fullName>
    </submittedName>
</protein>
<proteinExistence type="inferred from homology"/>
<dbReference type="Proteomes" id="UP000295497">
    <property type="component" value="Chromosome"/>
</dbReference>
<reference evidence="3 4" key="1">
    <citation type="submission" date="2015-09" db="EMBL/GenBank/DDBJ databases">
        <title>Sorangium comparison.</title>
        <authorList>
            <person name="Zaburannyi N."/>
            <person name="Bunk B."/>
            <person name="Overmann J."/>
            <person name="Mueller R."/>
        </authorList>
    </citation>
    <scope>NUCLEOTIDE SEQUENCE [LARGE SCALE GENOMIC DNA]</scope>
    <source>
        <strain evidence="3 4">So ce836</strain>
    </source>
</reference>
<organism evidence="3 4">
    <name type="scientific">Sorangium cellulosum</name>
    <name type="common">Polyangium cellulosum</name>
    <dbReference type="NCBI Taxonomy" id="56"/>
    <lineage>
        <taxon>Bacteria</taxon>
        <taxon>Pseudomonadati</taxon>
        <taxon>Myxococcota</taxon>
        <taxon>Polyangia</taxon>
        <taxon>Polyangiales</taxon>
        <taxon>Polyangiaceae</taxon>
        <taxon>Sorangium</taxon>
    </lineage>
</organism>
<dbReference type="Gene3D" id="3.30.530.20">
    <property type="match status" value="1"/>
</dbReference>
<dbReference type="InterPro" id="IPR013538">
    <property type="entry name" value="ASHA1/2-like_C"/>
</dbReference>
<feature type="domain" description="Activator of Hsp90 ATPase homologue 1/2-like C-terminal" evidence="2">
    <location>
        <begin position="45"/>
        <end position="148"/>
    </location>
</feature>
<evidence type="ECO:0000313" key="4">
    <source>
        <dbReference type="Proteomes" id="UP000295497"/>
    </source>
</evidence>
<dbReference type="RefSeq" id="WP_129580523.1">
    <property type="nucleotide sequence ID" value="NZ_CP012672.1"/>
</dbReference>
<accession>A0A4P2R4K9</accession>
<comment type="similarity">
    <text evidence="1">Belongs to the AHA1 family.</text>
</comment>
<dbReference type="Pfam" id="PF08327">
    <property type="entry name" value="AHSA1"/>
    <property type="match status" value="1"/>
</dbReference>
<evidence type="ECO:0000313" key="3">
    <source>
        <dbReference type="EMBL" id="AUX38009.1"/>
    </source>
</evidence>
<gene>
    <name evidence="3" type="ORF">SOCE836_102470</name>
</gene>
<evidence type="ECO:0000259" key="2">
    <source>
        <dbReference type="Pfam" id="PF08327"/>
    </source>
</evidence>
<sequence>MATDVVPPLRRSLIVPLSQADAFDLFVRRIADWWPLATHSVGRGAAVSCHVEPSVGGRVFERARDGTEALWGTVVAWDAPWRLAFTWHPGRAPASAQEVEVQFVELVAAQTRVEVVHRGWDRAGERAAPMRARHDEGWQIILARFEALSRGETALPAPRGPGGCNA</sequence>